<feature type="compositionally biased region" description="Basic and acidic residues" evidence="1">
    <location>
        <begin position="598"/>
        <end position="626"/>
    </location>
</feature>
<dbReference type="EMBL" id="MU858278">
    <property type="protein sequence ID" value="KAK4207707.1"/>
    <property type="molecule type" value="Genomic_DNA"/>
</dbReference>
<accession>A0AAN6Y037</accession>
<keyword evidence="3" id="KW-1185">Reference proteome</keyword>
<name>A0AAN6Y037_9PEZI</name>
<evidence type="ECO:0000313" key="2">
    <source>
        <dbReference type="EMBL" id="KAK4207707.1"/>
    </source>
</evidence>
<reference evidence="2" key="1">
    <citation type="journal article" date="2023" name="Mol. Phylogenet. Evol.">
        <title>Genome-scale phylogeny and comparative genomics of the fungal order Sordariales.</title>
        <authorList>
            <person name="Hensen N."/>
            <person name="Bonometti L."/>
            <person name="Westerberg I."/>
            <person name="Brannstrom I.O."/>
            <person name="Guillou S."/>
            <person name="Cros-Aarteil S."/>
            <person name="Calhoun S."/>
            <person name="Haridas S."/>
            <person name="Kuo A."/>
            <person name="Mondo S."/>
            <person name="Pangilinan J."/>
            <person name="Riley R."/>
            <person name="LaButti K."/>
            <person name="Andreopoulos B."/>
            <person name="Lipzen A."/>
            <person name="Chen C."/>
            <person name="Yan M."/>
            <person name="Daum C."/>
            <person name="Ng V."/>
            <person name="Clum A."/>
            <person name="Steindorff A."/>
            <person name="Ohm R.A."/>
            <person name="Martin F."/>
            <person name="Silar P."/>
            <person name="Natvig D.O."/>
            <person name="Lalanne C."/>
            <person name="Gautier V."/>
            <person name="Ament-Velasquez S.L."/>
            <person name="Kruys A."/>
            <person name="Hutchinson M.I."/>
            <person name="Powell A.J."/>
            <person name="Barry K."/>
            <person name="Miller A.N."/>
            <person name="Grigoriev I.V."/>
            <person name="Debuchy R."/>
            <person name="Gladieux P."/>
            <person name="Hiltunen Thoren M."/>
            <person name="Johannesson H."/>
        </authorList>
    </citation>
    <scope>NUCLEOTIDE SEQUENCE</scope>
    <source>
        <strain evidence="2">PSN293</strain>
    </source>
</reference>
<comment type="caution">
    <text evidence="2">The sequence shown here is derived from an EMBL/GenBank/DDBJ whole genome shotgun (WGS) entry which is preliminary data.</text>
</comment>
<feature type="compositionally biased region" description="Acidic residues" evidence="1">
    <location>
        <begin position="76"/>
        <end position="108"/>
    </location>
</feature>
<evidence type="ECO:0000313" key="3">
    <source>
        <dbReference type="Proteomes" id="UP001301769"/>
    </source>
</evidence>
<protein>
    <submittedName>
        <fullName evidence="2">Uncharacterized protein</fullName>
    </submittedName>
</protein>
<gene>
    <name evidence="2" type="ORF">QBC37DRAFT_405954</name>
</gene>
<proteinExistence type="predicted"/>
<sequence length="626" mass="70260">MGVFDILRRRGLELDEKAPGKKMLSPTLTLLQRLLAHILLLKPLRPMLPGTELGHGTTNSFHDEAFDQSNHRLGNEFDDTDDDDSDVDSSYDATDNDDDHDMDQDDSDVESRDDAMDDMDVESDDDAMHNSDAESGDYAMPIDDGHPINAEDDNNVPGHSHDQPADAMSIDDGHNINAEDDNNVPGHGHDQPAAESTTNRSSPLDFFTDKPPTIIGSIRMREADDEFNSTIDPKDHVISWRIRIALNVPDWGSKSLATTFFENIPLLFSNTGNPKFSACHLLALPKVPSSLQLWGVYIDIPTKDSRGELVGAYVGSGTGSLNKSSESRAIGIASKVHTHERISAGTIKADGGAHHRFIQQKAISTNIRVLSLSTISEAAYIPCLVTEALITLYLNNLEPGPEDKSKCFRTPAIDQFMRSLRDIRGRVQHFWLAQGNVDKCTYPGRDFVVPPGLPFYRRKTTANRTERVAWGWASDTLCKEHFKAGRDACGEPWSRTPKAEAYRQRPDVVAKKRAYLREYRAKPEVRAKDTACQQRSEVKAKAKANRQKLEVKARLQENNKRHKQGATHKRYYETVDKLRCPQARQDPDVRAKQQAYMKEYKQRPEVKAREAARQRRPEAKAKAKAE</sequence>
<feature type="region of interest" description="Disordered" evidence="1">
    <location>
        <begin position="582"/>
        <end position="626"/>
    </location>
</feature>
<feature type="compositionally biased region" description="Acidic residues" evidence="1">
    <location>
        <begin position="115"/>
        <end position="125"/>
    </location>
</feature>
<feature type="compositionally biased region" description="Basic and acidic residues" evidence="1">
    <location>
        <begin position="582"/>
        <end position="591"/>
    </location>
</feature>
<reference evidence="2" key="2">
    <citation type="submission" date="2023-05" db="EMBL/GenBank/DDBJ databases">
        <authorList>
            <consortium name="Lawrence Berkeley National Laboratory"/>
            <person name="Steindorff A."/>
            <person name="Hensen N."/>
            <person name="Bonometti L."/>
            <person name="Westerberg I."/>
            <person name="Brannstrom I.O."/>
            <person name="Guillou S."/>
            <person name="Cros-Aarteil S."/>
            <person name="Calhoun S."/>
            <person name="Haridas S."/>
            <person name="Kuo A."/>
            <person name="Mondo S."/>
            <person name="Pangilinan J."/>
            <person name="Riley R."/>
            <person name="Labutti K."/>
            <person name="Andreopoulos B."/>
            <person name="Lipzen A."/>
            <person name="Chen C."/>
            <person name="Yanf M."/>
            <person name="Daum C."/>
            <person name="Ng V."/>
            <person name="Clum A."/>
            <person name="Ohm R."/>
            <person name="Martin F."/>
            <person name="Silar P."/>
            <person name="Natvig D."/>
            <person name="Lalanne C."/>
            <person name="Gautier V."/>
            <person name="Ament-Velasquez S.L."/>
            <person name="Kruys A."/>
            <person name="Hutchinson M.I."/>
            <person name="Powell A.J."/>
            <person name="Barry K."/>
            <person name="Miller A.N."/>
            <person name="Grigoriev I.V."/>
            <person name="Debuchy R."/>
            <person name="Gladieux P."/>
            <person name="Thoren M.H."/>
            <person name="Johannesson H."/>
        </authorList>
    </citation>
    <scope>NUCLEOTIDE SEQUENCE</scope>
    <source>
        <strain evidence="2">PSN293</strain>
    </source>
</reference>
<feature type="region of interest" description="Disordered" evidence="1">
    <location>
        <begin position="71"/>
        <end position="207"/>
    </location>
</feature>
<dbReference type="AlphaFoldDB" id="A0AAN6Y037"/>
<organism evidence="2 3">
    <name type="scientific">Rhypophila decipiens</name>
    <dbReference type="NCBI Taxonomy" id="261697"/>
    <lineage>
        <taxon>Eukaryota</taxon>
        <taxon>Fungi</taxon>
        <taxon>Dikarya</taxon>
        <taxon>Ascomycota</taxon>
        <taxon>Pezizomycotina</taxon>
        <taxon>Sordariomycetes</taxon>
        <taxon>Sordariomycetidae</taxon>
        <taxon>Sordariales</taxon>
        <taxon>Naviculisporaceae</taxon>
        <taxon>Rhypophila</taxon>
    </lineage>
</organism>
<dbReference type="Proteomes" id="UP001301769">
    <property type="component" value="Unassembled WGS sequence"/>
</dbReference>
<evidence type="ECO:0000256" key="1">
    <source>
        <dbReference type="SAM" id="MobiDB-lite"/>
    </source>
</evidence>